<gene>
    <name evidence="1" type="ORF">F5050DRAFT_1819330</name>
</gene>
<reference evidence="1" key="1">
    <citation type="submission" date="2022-08" db="EMBL/GenBank/DDBJ databases">
        <authorList>
            <consortium name="DOE Joint Genome Institute"/>
            <person name="Min B."/>
            <person name="Riley R."/>
            <person name="Sierra-Patev S."/>
            <person name="Naranjo-Ortiz M."/>
            <person name="Looney B."/>
            <person name="Konkel Z."/>
            <person name="Slot J.C."/>
            <person name="Sakamoto Y."/>
            <person name="Steenwyk J.L."/>
            <person name="Rokas A."/>
            <person name="Carro J."/>
            <person name="Camarero S."/>
            <person name="Ferreira P."/>
            <person name="Molpeceres G."/>
            <person name="Ruiz-Duenas F.J."/>
            <person name="Serrano A."/>
            <person name="Henrissat B."/>
            <person name="Drula E."/>
            <person name="Hughes K.W."/>
            <person name="Mata J.L."/>
            <person name="Ishikawa N.K."/>
            <person name="Vargas-Isla R."/>
            <person name="Ushijima S."/>
            <person name="Smith C.A."/>
            <person name="Ahrendt S."/>
            <person name="Andreopoulos W."/>
            <person name="He G."/>
            <person name="Labutti K."/>
            <person name="Lipzen A."/>
            <person name="Ng V."/>
            <person name="Sandor L."/>
            <person name="Barry K."/>
            <person name="Martinez A.T."/>
            <person name="Xiao Y."/>
            <person name="Gibbons J.G."/>
            <person name="Terashima K."/>
            <person name="Hibbett D.S."/>
            <person name="Grigoriev I.V."/>
        </authorList>
    </citation>
    <scope>NUCLEOTIDE SEQUENCE</scope>
    <source>
        <strain evidence="1">TFB10827</strain>
    </source>
</reference>
<keyword evidence="2" id="KW-1185">Reference proteome</keyword>
<dbReference type="InterPro" id="IPR013041">
    <property type="entry name" value="Clathrin_app_Ig-like_sf"/>
</dbReference>
<evidence type="ECO:0000313" key="2">
    <source>
        <dbReference type="Proteomes" id="UP001163828"/>
    </source>
</evidence>
<dbReference type="Proteomes" id="UP001163828">
    <property type="component" value="Unassembled WGS sequence"/>
</dbReference>
<evidence type="ECO:0000313" key="1">
    <source>
        <dbReference type="EMBL" id="KAJ3996326.1"/>
    </source>
</evidence>
<sequence>MDNSDPTESNLVVTHHHLAVHIVNDLEYLGPGHARSTPVFERINHRLQEIKKNGHQGEVEATMLKMYCRQANLELLLDHNVEIREEIKEALCTLKDIEREDHCGIFTGTDLLAWSSTQFKATSIYIKESPFDCIVHHLNTVYTVPESYWDGKVTRQAQLVGGVAHGRVIYSPKVRQNSVIFHDGGNIHAATIESVINHSHPHPTTRESVTITYIEISILEPIKPEDDLYRDLDCGWLCLQTPTLKKILTIPLTNVISHFTRTDLSFLVKGKRVTHVFPVPKKIRILSADTLHVRLLEEQVEHDFTEAVQLHERVRHLCSEVEIQTHRTQTTNEPRIRMKNELDNVAATIFNYRKHILVLLGCDVADEQCIQAIATNEAKQFWSFVKEVKRRNGTVANTKETHSFLHTVTRPELDGPEDTSSSDLTAILVQQCVGLDEWSEFISLLKDEDLDDNHEETQASSKYSATYAYYGVPSPWLEVKLLCLLQYYPPSGRAKSVMSQDPHSNQRICCFSHCYWCCTDSGCLGLDWGRIDGPSSSEQPNQAIGPNVNRWSNSDGNKVPMPLTSFIAAVHIDDLEALSVTFAKIPPNVIAPPTQELLHVEFKKAFSTPPILTVLFLAGSHQTTSIQLPIVLTKHMDHVKLGQANFFE</sequence>
<proteinExistence type="predicted"/>
<comment type="caution">
    <text evidence="1">The sequence shown here is derived from an EMBL/GenBank/DDBJ whole genome shotgun (WGS) entry which is preliminary data.</text>
</comment>
<protein>
    <submittedName>
        <fullName evidence="1">Uncharacterized protein</fullName>
    </submittedName>
</protein>
<dbReference type="SUPFAM" id="SSF49348">
    <property type="entry name" value="Clathrin adaptor appendage domain"/>
    <property type="match status" value="1"/>
</dbReference>
<accession>A0ABQ8QCS9</accession>
<dbReference type="Gene3D" id="2.60.40.1230">
    <property type="match status" value="1"/>
</dbReference>
<name>A0ABQ8QCS9_9AGAR</name>
<organism evidence="1 2">
    <name type="scientific">Lentinula boryana</name>
    <dbReference type="NCBI Taxonomy" id="40481"/>
    <lineage>
        <taxon>Eukaryota</taxon>
        <taxon>Fungi</taxon>
        <taxon>Dikarya</taxon>
        <taxon>Basidiomycota</taxon>
        <taxon>Agaricomycotina</taxon>
        <taxon>Agaricomycetes</taxon>
        <taxon>Agaricomycetidae</taxon>
        <taxon>Agaricales</taxon>
        <taxon>Marasmiineae</taxon>
        <taxon>Omphalotaceae</taxon>
        <taxon>Lentinula</taxon>
    </lineage>
</organism>
<dbReference type="EMBL" id="MU790617">
    <property type="protein sequence ID" value="KAJ3996326.1"/>
    <property type="molecule type" value="Genomic_DNA"/>
</dbReference>